<dbReference type="Pfam" id="PF01047">
    <property type="entry name" value="MarR"/>
    <property type="match status" value="1"/>
</dbReference>
<evidence type="ECO:0000313" key="3">
    <source>
        <dbReference type="Proteomes" id="UP000077405"/>
    </source>
</evidence>
<dbReference type="GO" id="GO:0006950">
    <property type="term" value="P:response to stress"/>
    <property type="evidence" value="ECO:0007669"/>
    <property type="project" value="TreeGrafter"/>
</dbReference>
<dbReference type="STRING" id="1226968.A6A40_01725"/>
<organism evidence="2 3">
    <name type="scientific">Azospirillum humicireducens</name>
    <dbReference type="NCBI Taxonomy" id="1226968"/>
    <lineage>
        <taxon>Bacteria</taxon>
        <taxon>Pseudomonadati</taxon>
        <taxon>Pseudomonadota</taxon>
        <taxon>Alphaproteobacteria</taxon>
        <taxon>Rhodospirillales</taxon>
        <taxon>Azospirillaceae</taxon>
        <taxon>Azospirillum</taxon>
    </lineage>
</organism>
<dbReference type="GO" id="GO:0003700">
    <property type="term" value="F:DNA-binding transcription factor activity"/>
    <property type="evidence" value="ECO:0007669"/>
    <property type="project" value="InterPro"/>
</dbReference>
<dbReference type="Gene3D" id="1.10.10.10">
    <property type="entry name" value="Winged helix-like DNA-binding domain superfamily/Winged helix DNA-binding domain"/>
    <property type="match status" value="1"/>
</dbReference>
<evidence type="ECO:0000313" key="2">
    <source>
        <dbReference type="EMBL" id="ANC90722.1"/>
    </source>
</evidence>
<dbReference type="InterPro" id="IPR039422">
    <property type="entry name" value="MarR/SlyA-like"/>
</dbReference>
<dbReference type="Proteomes" id="UP000077405">
    <property type="component" value="Chromosome"/>
</dbReference>
<dbReference type="SMART" id="SM00347">
    <property type="entry name" value="HTH_MARR"/>
    <property type="match status" value="1"/>
</dbReference>
<evidence type="ECO:0000259" key="1">
    <source>
        <dbReference type="PROSITE" id="PS50995"/>
    </source>
</evidence>
<accession>A0A160JDC6</accession>
<gene>
    <name evidence="2" type="ORF">A6A40_01725</name>
</gene>
<dbReference type="InterPro" id="IPR036388">
    <property type="entry name" value="WH-like_DNA-bd_sf"/>
</dbReference>
<dbReference type="OrthoDB" id="9814496at2"/>
<protein>
    <submittedName>
        <fullName evidence="2">MarR family transcriptional regulator</fullName>
    </submittedName>
</protein>
<dbReference type="InterPro" id="IPR036390">
    <property type="entry name" value="WH_DNA-bd_sf"/>
</dbReference>
<dbReference type="KEGG" id="ahu:A6A40_01725"/>
<name>A0A160JDC6_9PROT</name>
<dbReference type="PANTHER" id="PTHR33164">
    <property type="entry name" value="TRANSCRIPTIONAL REGULATOR, MARR FAMILY"/>
    <property type="match status" value="1"/>
</dbReference>
<feature type="domain" description="HTH marR-type" evidence="1">
    <location>
        <begin position="15"/>
        <end position="146"/>
    </location>
</feature>
<dbReference type="PRINTS" id="PR00598">
    <property type="entry name" value="HTHMARR"/>
</dbReference>
<keyword evidence="3" id="KW-1185">Reference proteome</keyword>
<dbReference type="AlphaFoldDB" id="A0A160JDC6"/>
<proteinExistence type="predicted"/>
<dbReference type="InterPro" id="IPR000835">
    <property type="entry name" value="HTH_MarR-typ"/>
</dbReference>
<dbReference type="PANTHER" id="PTHR33164:SF95">
    <property type="entry name" value="TRANSCRIPTIONAL REGULATOR"/>
    <property type="match status" value="1"/>
</dbReference>
<dbReference type="EMBL" id="CP015285">
    <property type="protein sequence ID" value="ANC90722.1"/>
    <property type="molecule type" value="Genomic_DNA"/>
</dbReference>
<dbReference type="SUPFAM" id="SSF46785">
    <property type="entry name" value="Winged helix' DNA-binding domain"/>
    <property type="match status" value="1"/>
</dbReference>
<reference evidence="2 3" key="1">
    <citation type="journal article" date="2013" name="Int. J. Syst. Evol. Microbiol.">
        <title>Azospirillum humicireducens sp. nov., a nitrogen-fixing bacterium isolated from a microbial fuel cell.</title>
        <authorList>
            <person name="Zhou S."/>
            <person name="Han L."/>
            <person name="Wang Y."/>
            <person name="Yang G."/>
            <person name="Zhuang L."/>
            <person name="Hu P."/>
        </authorList>
    </citation>
    <scope>NUCLEOTIDE SEQUENCE [LARGE SCALE GENOMIC DNA]</scope>
    <source>
        <strain evidence="2 3">SgZ-5</strain>
    </source>
</reference>
<sequence length="146" mass="16445">MDDFGRLPPDDYQLAGQVHHRLRRAHQRASAIFIDMIGDSLLTPTQWAALATLHAEGALSQNQLGRLTYMDPATTQGVILRLVERNLVERHPDPQDRRRTSVSLTRIGQALVIDLMANAASAHERTLEPLSEEERVQFMALLARLM</sequence>
<dbReference type="RefSeq" id="WP_063633854.1">
    <property type="nucleotide sequence ID" value="NZ_CP015285.1"/>
</dbReference>
<dbReference type="PROSITE" id="PS50995">
    <property type="entry name" value="HTH_MARR_2"/>
    <property type="match status" value="1"/>
</dbReference>